<keyword evidence="3" id="KW-1185">Reference proteome</keyword>
<proteinExistence type="predicted"/>
<gene>
    <name evidence="2" type="ORF">KIL84_009302</name>
</gene>
<protein>
    <submittedName>
        <fullName evidence="2">Uncharacterized protein</fullName>
    </submittedName>
</protein>
<evidence type="ECO:0000256" key="1">
    <source>
        <dbReference type="SAM" id="MobiDB-lite"/>
    </source>
</evidence>
<feature type="compositionally biased region" description="Low complexity" evidence="1">
    <location>
        <begin position="13"/>
        <end position="23"/>
    </location>
</feature>
<comment type="caution">
    <text evidence="2">The sequence shown here is derived from an EMBL/GenBank/DDBJ whole genome shotgun (WGS) entry which is preliminary data.</text>
</comment>
<dbReference type="Proteomes" id="UP000827986">
    <property type="component" value="Unassembled WGS sequence"/>
</dbReference>
<dbReference type="AlphaFoldDB" id="A0A9D4B4R5"/>
<name>A0A9D4B4R5_9SAUR</name>
<dbReference type="EMBL" id="JAHDVG010000470">
    <property type="protein sequence ID" value="KAH1180466.1"/>
    <property type="molecule type" value="Genomic_DNA"/>
</dbReference>
<sequence>MAPCRSYRPAELGTGTAQQTGGTHMHSRGCPTSLLQYCSLLAPSMRPVTELLPPSHTPPQSSSRILKCPGAKHVLAASSAPFQKPWLEAALTRFPLYSSVTRWGRSCAHDALGSWSAHFRPELYASCDGPFG</sequence>
<evidence type="ECO:0000313" key="2">
    <source>
        <dbReference type="EMBL" id="KAH1180466.1"/>
    </source>
</evidence>
<organism evidence="2 3">
    <name type="scientific">Mauremys mutica</name>
    <name type="common">yellowpond turtle</name>
    <dbReference type="NCBI Taxonomy" id="74926"/>
    <lineage>
        <taxon>Eukaryota</taxon>
        <taxon>Metazoa</taxon>
        <taxon>Chordata</taxon>
        <taxon>Craniata</taxon>
        <taxon>Vertebrata</taxon>
        <taxon>Euteleostomi</taxon>
        <taxon>Archelosauria</taxon>
        <taxon>Testudinata</taxon>
        <taxon>Testudines</taxon>
        <taxon>Cryptodira</taxon>
        <taxon>Durocryptodira</taxon>
        <taxon>Testudinoidea</taxon>
        <taxon>Geoemydidae</taxon>
        <taxon>Geoemydinae</taxon>
        <taxon>Mauremys</taxon>
    </lineage>
</organism>
<evidence type="ECO:0000313" key="3">
    <source>
        <dbReference type="Proteomes" id="UP000827986"/>
    </source>
</evidence>
<reference evidence="2" key="1">
    <citation type="submission" date="2021-09" db="EMBL/GenBank/DDBJ databases">
        <title>The genome of Mauremys mutica provides insights into the evolution of semi-aquatic lifestyle.</title>
        <authorList>
            <person name="Gong S."/>
            <person name="Gao Y."/>
        </authorList>
    </citation>
    <scope>NUCLEOTIDE SEQUENCE</scope>
    <source>
        <strain evidence="2">MM-2020</strain>
        <tissue evidence="2">Muscle</tissue>
    </source>
</reference>
<accession>A0A9D4B4R5</accession>
<feature type="region of interest" description="Disordered" evidence="1">
    <location>
        <begin position="1"/>
        <end position="25"/>
    </location>
</feature>